<evidence type="ECO:0000313" key="1">
    <source>
        <dbReference type="EMBL" id="KAJ8938864.1"/>
    </source>
</evidence>
<accession>A0ABQ9IPJ0</accession>
<protein>
    <recommendedName>
        <fullName evidence="3">DDE Tnp4 domain-containing protein</fullName>
    </recommendedName>
</protein>
<keyword evidence="2" id="KW-1185">Reference proteome</keyword>
<sequence>FVLYVVYGGTKLQVLREVGDKVRYNYNNLSADIIKRRDDNEKHISEKHFINNGFPNIIGAIDRSHIIDKPSNDPDSYINRKGFSIQMQEAVCDHRRKIRSVFIGYRGPVHDSRWLSPLQGNLLTPYNRQGNLTRRQTNYNVKLAKNRIKKQESLVVLLEGQKDDVIGPFIYLCINL</sequence>
<evidence type="ECO:0008006" key="3">
    <source>
        <dbReference type="Google" id="ProtNLM"/>
    </source>
</evidence>
<reference evidence="1" key="1">
    <citation type="journal article" date="2023" name="Insect Mol. Biol.">
        <title>Genome sequencing provides insights into the evolution of gene families encoding plant cell wall-degrading enzymes in longhorned beetles.</title>
        <authorList>
            <person name="Shin N.R."/>
            <person name="Okamura Y."/>
            <person name="Kirsch R."/>
            <person name="Pauchet Y."/>
        </authorList>
    </citation>
    <scope>NUCLEOTIDE SEQUENCE</scope>
    <source>
        <strain evidence="1">MMC_N1</strain>
    </source>
</reference>
<evidence type="ECO:0000313" key="2">
    <source>
        <dbReference type="Proteomes" id="UP001162164"/>
    </source>
</evidence>
<dbReference type="EMBL" id="JAPWTJ010005289">
    <property type="protein sequence ID" value="KAJ8938864.1"/>
    <property type="molecule type" value="Genomic_DNA"/>
</dbReference>
<proteinExistence type="predicted"/>
<gene>
    <name evidence="1" type="ORF">NQ317_011338</name>
</gene>
<name>A0ABQ9IPJ0_9CUCU</name>
<feature type="non-terminal residue" evidence="1">
    <location>
        <position position="1"/>
    </location>
</feature>
<comment type="caution">
    <text evidence="1">The sequence shown here is derived from an EMBL/GenBank/DDBJ whole genome shotgun (WGS) entry which is preliminary data.</text>
</comment>
<dbReference type="Proteomes" id="UP001162164">
    <property type="component" value="Unassembled WGS sequence"/>
</dbReference>
<organism evidence="1 2">
    <name type="scientific">Molorchus minor</name>
    <dbReference type="NCBI Taxonomy" id="1323400"/>
    <lineage>
        <taxon>Eukaryota</taxon>
        <taxon>Metazoa</taxon>
        <taxon>Ecdysozoa</taxon>
        <taxon>Arthropoda</taxon>
        <taxon>Hexapoda</taxon>
        <taxon>Insecta</taxon>
        <taxon>Pterygota</taxon>
        <taxon>Neoptera</taxon>
        <taxon>Endopterygota</taxon>
        <taxon>Coleoptera</taxon>
        <taxon>Polyphaga</taxon>
        <taxon>Cucujiformia</taxon>
        <taxon>Chrysomeloidea</taxon>
        <taxon>Cerambycidae</taxon>
        <taxon>Lamiinae</taxon>
        <taxon>Monochamini</taxon>
        <taxon>Molorchus</taxon>
    </lineage>
</organism>